<accession>A0ABT6NJ38</accession>
<evidence type="ECO:0000313" key="3">
    <source>
        <dbReference type="Proteomes" id="UP001160301"/>
    </source>
</evidence>
<organism evidence="2 3">
    <name type="scientific">Polyangium sorediatum</name>
    <dbReference type="NCBI Taxonomy" id="889274"/>
    <lineage>
        <taxon>Bacteria</taxon>
        <taxon>Pseudomonadati</taxon>
        <taxon>Myxococcota</taxon>
        <taxon>Polyangia</taxon>
        <taxon>Polyangiales</taxon>
        <taxon>Polyangiaceae</taxon>
        <taxon>Polyangium</taxon>
    </lineage>
</organism>
<dbReference type="RefSeq" id="WP_136966232.1">
    <property type="nucleotide sequence ID" value="NZ_JARZHI010000002.1"/>
</dbReference>
<evidence type="ECO:0000313" key="2">
    <source>
        <dbReference type="EMBL" id="MDI1428322.1"/>
    </source>
</evidence>
<dbReference type="EMBL" id="JARZHI010000002">
    <property type="protein sequence ID" value="MDI1428322.1"/>
    <property type="molecule type" value="Genomic_DNA"/>
</dbReference>
<feature type="signal peptide" evidence="1">
    <location>
        <begin position="1"/>
        <end position="27"/>
    </location>
</feature>
<comment type="caution">
    <text evidence="2">The sequence shown here is derived from an EMBL/GenBank/DDBJ whole genome shotgun (WGS) entry which is preliminary data.</text>
</comment>
<name>A0ABT6NJ38_9BACT</name>
<evidence type="ECO:0000256" key="1">
    <source>
        <dbReference type="SAM" id="SignalP"/>
    </source>
</evidence>
<gene>
    <name evidence="2" type="ORF">QHF89_02425</name>
</gene>
<reference evidence="2 3" key="1">
    <citation type="submission" date="2023-04" db="EMBL/GenBank/DDBJ databases">
        <title>The genome sequence of Polyangium sorediatum DSM14670.</title>
        <authorList>
            <person name="Zhang X."/>
        </authorList>
    </citation>
    <scope>NUCLEOTIDE SEQUENCE [LARGE SCALE GENOMIC DNA]</scope>
    <source>
        <strain evidence="2 3">DSM 14670</strain>
    </source>
</reference>
<evidence type="ECO:0008006" key="4">
    <source>
        <dbReference type="Google" id="ProtNLM"/>
    </source>
</evidence>
<proteinExistence type="predicted"/>
<sequence>MGFVMFNRVVAVAAACTALSLAGRAAAEPPPQIAFRLDYQANLPGRGCPNAGEFGLILAGEFGYLLVRDDAAATLRIETRTNGRRIDAELSAPNPTGDGDWRRVITSQDCRELLYDAATLIRIRFGPGGWQGEEPPPWLLAPPTFEVERPEVRMGMPAAFLDAMAGEPSEAPLTPWEGTAPRWAQPAPVAEEKMPFQVEAALGPAIAPYGLPGVAVGGSGMLGVRWARFAFAGEVRGVITPGSSVGDSKLIGRTTAWTGSLLPCLALPHVDGCGVLSVSQLQVETNPSFAVTGSDAFSVGFGARVNGRLRLSDRFTLVGYGDATMQLRSVAIALDPRTVAPETVPYWRSPLLRLTFGVALNVDFLSERK</sequence>
<protein>
    <recommendedName>
        <fullName evidence="4">Outer membrane protein beta-barrel domain-containing protein</fullName>
    </recommendedName>
</protein>
<keyword evidence="3" id="KW-1185">Reference proteome</keyword>
<dbReference type="Proteomes" id="UP001160301">
    <property type="component" value="Unassembled WGS sequence"/>
</dbReference>
<keyword evidence="1" id="KW-0732">Signal</keyword>
<feature type="chain" id="PRO_5047412991" description="Outer membrane protein beta-barrel domain-containing protein" evidence="1">
    <location>
        <begin position="28"/>
        <end position="369"/>
    </location>
</feature>